<dbReference type="PANTHER" id="PTHR21666:SF270">
    <property type="entry name" value="MUREIN HYDROLASE ACTIVATOR ENVC"/>
    <property type="match status" value="1"/>
</dbReference>
<dbReference type="Pfam" id="PF01551">
    <property type="entry name" value="Peptidase_M23"/>
    <property type="match status" value="1"/>
</dbReference>
<accession>A0A3P5X0G3</accession>
<evidence type="ECO:0000313" key="6">
    <source>
        <dbReference type="Proteomes" id="UP000270468"/>
    </source>
</evidence>
<sequence>MSIEKNKQDKRKRTLFGRKAPFGHIQKVFIITVMLVTLGLNVGFANEDKGLELQTVFHVYSNGEYVGKLSDEKKLEQLKEQKLEKANSEFKNLPLMIGTELSVIPERVFMAGTEDEVVLKKLQNIVTVKAEAVGISIDGELALFVNDMTAYNEVIRKLKLQSVNEKELNEFENRTRSTEPIPPLRENETRIANIILSSDIQAVNSEIAPEKVKQVKEAVVLLNKGTLEEKNYTIQPGDVLGSIASAHNMPTEKLLELNPGYSIESILHLGDKLNVTAIEPYVEIEVQYEAKKRVKIEHERLTEKDSSLYKGEKKVTQKGSDGEKIVTKLIRKQDGKVVGQSVQEEKVLVEPTSKVVVVGTKVMSSRGTGSFKWPTVGGYVSSKRGTRWGRIHQGIDIARPSSRTIKASDNGVVITAGRHSTYGNRVIVRHNNGYKTLYAHLASINVHVGQVVPQGTKIGVMGSTGRVTGMHLHFEVFKNGSNINPLDVLR</sequence>
<dbReference type="Gene3D" id="2.70.70.10">
    <property type="entry name" value="Glucose Permease (Domain IIA)"/>
    <property type="match status" value="1"/>
</dbReference>
<dbReference type="SMART" id="SM01208">
    <property type="entry name" value="G5"/>
    <property type="match status" value="1"/>
</dbReference>
<dbReference type="SUPFAM" id="SSF51261">
    <property type="entry name" value="Duplicated hybrid motif"/>
    <property type="match status" value="1"/>
</dbReference>
<dbReference type="PANTHER" id="PTHR21666">
    <property type="entry name" value="PEPTIDASE-RELATED"/>
    <property type="match status" value="1"/>
</dbReference>
<dbReference type="Gene3D" id="3.10.350.10">
    <property type="entry name" value="LysM domain"/>
    <property type="match status" value="1"/>
</dbReference>
<dbReference type="SUPFAM" id="SSF54106">
    <property type="entry name" value="LysM domain"/>
    <property type="match status" value="1"/>
</dbReference>
<feature type="transmembrane region" description="Helical" evidence="2">
    <location>
        <begin position="21"/>
        <end position="44"/>
    </location>
</feature>
<dbReference type="InterPro" id="IPR018392">
    <property type="entry name" value="LysM"/>
</dbReference>
<feature type="domain" description="LysM" evidence="4">
    <location>
        <begin position="230"/>
        <end position="275"/>
    </location>
</feature>
<keyword evidence="2" id="KW-1133">Transmembrane helix</keyword>
<keyword evidence="5" id="KW-0378">Hydrolase</keyword>
<evidence type="ECO:0000259" key="3">
    <source>
        <dbReference type="PROSITE" id="PS51109"/>
    </source>
</evidence>
<dbReference type="Pfam" id="PF01476">
    <property type="entry name" value="LysM"/>
    <property type="match status" value="1"/>
</dbReference>
<keyword evidence="2" id="KW-0812">Transmembrane</keyword>
<dbReference type="InterPro" id="IPR050570">
    <property type="entry name" value="Cell_wall_metabolism_enzyme"/>
</dbReference>
<dbReference type="Proteomes" id="UP000270468">
    <property type="component" value="Unassembled WGS sequence"/>
</dbReference>
<reference evidence="5 6" key="1">
    <citation type="submission" date="2018-11" db="EMBL/GenBank/DDBJ databases">
        <authorList>
            <person name="Criscuolo A."/>
        </authorList>
    </citation>
    <scope>NUCLEOTIDE SEQUENCE [LARGE SCALE GENOMIC DNA]</scope>
    <source>
        <strain evidence="5">ATB-66</strain>
    </source>
</reference>
<evidence type="ECO:0000313" key="5">
    <source>
        <dbReference type="EMBL" id="VDC21687.1"/>
    </source>
</evidence>
<dbReference type="InterPro" id="IPR011055">
    <property type="entry name" value="Dup_hybrid_motif"/>
</dbReference>
<feature type="domain" description="G5" evidence="3">
    <location>
        <begin position="281"/>
        <end position="362"/>
    </location>
</feature>
<keyword evidence="2" id="KW-0472">Membrane</keyword>
<dbReference type="PROSITE" id="PS51782">
    <property type="entry name" value="LYSM"/>
    <property type="match status" value="1"/>
</dbReference>
<dbReference type="AlphaFoldDB" id="A0A3P5X0G3"/>
<dbReference type="RefSeq" id="WP_124069122.1">
    <property type="nucleotide sequence ID" value="NZ_CBCRXF010000007.1"/>
</dbReference>
<dbReference type="Gene3D" id="2.20.230.10">
    <property type="entry name" value="Resuscitation-promoting factor rpfb"/>
    <property type="match status" value="1"/>
</dbReference>
<dbReference type="Pfam" id="PF07501">
    <property type="entry name" value="G5"/>
    <property type="match status" value="1"/>
</dbReference>
<dbReference type="InterPro" id="IPR011098">
    <property type="entry name" value="G5_dom"/>
</dbReference>
<dbReference type="OrthoDB" id="9805070at2"/>
<dbReference type="CDD" id="cd12797">
    <property type="entry name" value="M23_peptidase"/>
    <property type="match status" value="1"/>
</dbReference>
<dbReference type="PROSITE" id="PS51109">
    <property type="entry name" value="G5"/>
    <property type="match status" value="1"/>
</dbReference>
<gene>
    <name evidence="5" type="primary">mepM</name>
    <name evidence="5" type="ORF">FILTAD_00691</name>
</gene>
<dbReference type="GO" id="GO:0004222">
    <property type="term" value="F:metalloendopeptidase activity"/>
    <property type="evidence" value="ECO:0007669"/>
    <property type="project" value="TreeGrafter"/>
</dbReference>
<name>A0A3P5X0G3_9BACL</name>
<dbReference type="EMBL" id="UXAV01000020">
    <property type="protein sequence ID" value="VDC21687.1"/>
    <property type="molecule type" value="Genomic_DNA"/>
</dbReference>
<organism evidence="5 6">
    <name type="scientific">Filibacter tadaridae</name>
    <dbReference type="NCBI Taxonomy" id="2483811"/>
    <lineage>
        <taxon>Bacteria</taxon>
        <taxon>Bacillati</taxon>
        <taxon>Bacillota</taxon>
        <taxon>Bacilli</taxon>
        <taxon>Bacillales</taxon>
        <taxon>Caryophanaceae</taxon>
        <taxon>Filibacter</taxon>
    </lineage>
</organism>
<dbReference type="InterPro" id="IPR016047">
    <property type="entry name" value="M23ase_b-sheet_dom"/>
</dbReference>
<keyword evidence="6" id="KW-1185">Reference proteome</keyword>
<dbReference type="InterPro" id="IPR036779">
    <property type="entry name" value="LysM_dom_sf"/>
</dbReference>
<protein>
    <submittedName>
        <fullName evidence="5">Murein DD-endopeptidase MepM</fullName>
        <ecNumber evidence="5">3.4.24.-</ecNumber>
    </submittedName>
</protein>
<evidence type="ECO:0000256" key="2">
    <source>
        <dbReference type="SAM" id="Phobius"/>
    </source>
</evidence>
<evidence type="ECO:0000256" key="1">
    <source>
        <dbReference type="ARBA" id="ARBA00022729"/>
    </source>
</evidence>
<dbReference type="EC" id="3.4.24.-" evidence="5"/>
<dbReference type="SMART" id="SM00257">
    <property type="entry name" value="LysM"/>
    <property type="match status" value="1"/>
</dbReference>
<keyword evidence="1" id="KW-0732">Signal</keyword>
<dbReference type="CDD" id="cd00118">
    <property type="entry name" value="LysM"/>
    <property type="match status" value="1"/>
</dbReference>
<proteinExistence type="predicted"/>
<evidence type="ECO:0000259" key="4">
    <source>
        <dbReference type="PROSITE" id="PS51782"/>
    </source>
</evidence>